<organism evidence="1 2">
    <name type="scientific">Capnocytophaga ochracea</name>
    <dbReference type="NCBI Taxonomy" id="1018"/>
    <lineage>
        <taxon>Bacteria</taxon>
        <taxon>Pseudomonadati</taxon>
        <taxon>Bacteroidota</taxon>
        <taxon>Flavobacteriia</taxon>
        <taxon>Flavobacteriales</taxon>
        <taxon>Flavobacteriaceae</taxon>
        <taxon>Capnocytophaga</taxon>
    </lineage>
</organism>
<name>A0A7Z8YCD7_CAPOC</name>
<dbReference type="Proteomes" id="UP000276733">
    <property type="component" value="Unassembled WGS sequence"/>
</dbReference>
<dbReference type="RefSeq" id="WP_181831267.1">
    <property type="nucleotide sequence ID" value="NZ_UYIQ01000001.1"/>
</dbReference>
<accession>A0A7Z8YCD7</accession>
<dbReference type="AlphaFoldDB" id="A0A7Z8YCD7"/>
<evidence type="ECO:0000313" key="1">
    <source>
        <dbReference type="EMBL" id="VDG81593.1"/>
    </source>
</evidence>
<evidence type="ECO:0000313" key="2">
    <source>
        <dbReference type="Proteomes" id="UP000276733"/>
    </source>
</evidence>
<protein>
    <submittedName>
        <fullName evidence="1">Uncharacterized protein</fullName>
    </submittedName>
</protein>
<dbReference type="EMBL" id="UYIQ01000001">
    <property type="protein sequence ID" value="VDG81593.1"/>
    <property type="molecule type" value="Genomic_DNA"/>
</dbReference>
<comment type="caution">
    <text evidence="1">The sequence shown here is derived from an EMBL/GenBank/DDBJ whole genome shotgun (WGS) entry which is preliminary data.</text>
</comment>
<sequence length="335" mass="37897">MTAIETLKQWFSNLKKPTQEQFWAWLDSFWHKSEKIPMESVEGLDKLVEGTASAEQLSNHLNDTQAHKVLFDKKVDKVEGKELSSNDFTNEYKEKLEGLHQVDISGLLPKGDYTGTAQDLKKQIDDKADKKHKHSWGDIEGKPNTFIDTQNFFEEKKQEGFKIEASKLNDFVNRPSGSYVVKYGNDDWGGLLLVFRRSGSSASSLEILISHYIYGTRLSVRHSIDGVRYAGFFKQLAWYDDVIRAGVRVGENTTLSVDHQNQVVFVANACSIELNQIQNMGSVSFRKVFDDGTVTFTCTGKNIIYTGDTTFNGKKGSTAVISIFENDCYIDIRNI</sequence>
<reference evidence="1 2" key="1">
    <citation type="submission" date="2018-11" db="EMBL/GenBank/DDBJ databases">
        <authorList>
            <consortium name="Pathogen Informatics"/>
        </authorList>
    </citation>
    <scope>NUCLEOTIDE SEQUENCE [LARGE SCALE GENOMIC DNA]</scope>
    <source>
        <strain evidence="1 2">NCTC11458</strain>
    </source>
</reference>
<gene>
    <name evidence="1" type="ORF">NCTC11458_00885</name>
</gene>
<proteinExistence type="predicted"/>